<proteinExistence type="predicted"/>
<evidence type="ECO:0000313" key="2">
    <source>
        <dbReference type="Proteomes" id="UP000828390"/>
    </source>
</evidence>
<accession>A0A9D4FAB9</accession>
<protein>
    <submittedName>
        <fullName evidence="1">Uncharacterized protein</fullName>
    </submittedName>
</protein>
<comment type="caution">
    <text evidence="1">The sequence shown here is derived from an EMBL/GenBank/DDBJ whole genome shotgun (WGS) entry which is preliminary data.</text>
</comment>
<organism evidence="1 2">
    <name type="scientific">Dreissena polymorpha</name>
    <name type="common">Zebra mussel</name>
    <name type="synonym">Mytilus polymorpha</name>
    <dbReference type="NCBI Taxonomy" id="45954"/>
    <lineage>
        <taxon>Eukaryota</taxon>
        <taxon>Metazoa</taxon>
        <taxon>Spiralia</taxon>
        <taxon>Lophotrochozoa</taxon>
        <taxon>Mollusca</taxon>
        <taxon>Bivalvia</taxon>
        <taxon>Autobranchia</taxon>
        <taxon>Heteroconchia</taxon>
        <taxon>Euheterodonta</taxon>
        <taxon>Imparidentia</taxon>
        <taxon>Neoheterodontei</taxon>
        <taxon>Myida</taxon>
        <taxon>Dreissenoidea</taxon>
        <taxon>Dreissenidae</taxon>
        <taxon>Dreissena</taxon>
    </lineage>
</organism>
<dbReference type="AlphaFoldDB" id="A0A9D4FAB9"/>
<sequence length="131" mass="14191">MHSDVTGHIMTGTFTGHLPARSPVRSFYDRSGHRTAFDRSGQLMTGPVTGQSITGPVTRQLMNGAVTDHSGLPDHITGHATPALRREALHGCHALFHRITLHSLYKGGDVSAASISRWVASTKNGLFFYLI</sequence>
<dbReference type="Proteomes" id="UP000828390">
    <property type="component" value="Unassembled WGS sequence"/>
</dbReference>
<dbReference type="EMBL" id="JAIWYP010000007">
    <property type="protein sequence ID" value="KAH3792945.1"/>
    <property type="molecule type" value="Genomic_DNA"/>
</dbReference>
<keyword evidence="2" id="KW-1185">Reference proteome</keyword>
<gene>
    <name evidence="1" type="ORF">DPMN_146447</name>
</gene>
<reference evidence="1" key="1">
    <citation type="journal article" date="2019" name="bioRxiv">
        <title>The Genome of the Zebra Mussel, Dreissena polymorpha: A Resource for Invasive Species Research.</title>
        <authorList>
            <person name="McCartney M.A."/>
            <person name="Auch B."/>
            <person name="Kono T."/>
            <person name="Mallez S."/>
            <person name="Zhang Y."/>
            <person name="Obille A."/>
            <person name="Becker A."/>
            <person name="Abrahante J.E."/>
            <person name="Garbe J."/>
            <person name="Badalamenti J.P."/>
            <person name="Herman A."/>
            <person name="Mangelson H."/>
            <person name="Liachko I."/>
            <person name="Sullivan S."/>
            <person name="Sone E.D."/>
            <person name="Koren S."/>
            <person name="Silverstein K.A.T."/>
            <person name="Beckman K.B."/>
            <person name="Gohl D.M."/>
        </authorList>
    </citation>
    <scope>NUCLEOTIDE SEQUENCE</scope>
    <source>
        <strain evidence="1">Duluth1</strain>
        <tissue evidence="1">Whole animal</tissue>
    </source>
</reference>
<name>A0A9D4FAB9_DREPO</name>
<reference evidence="1" key="2">
    <citation type="submission" date="2020-11" db="EMBL/GenBank/DDBJ databases">
        <authorList>
            <person name="McCartney M.A."/>
            <person name="Auch B."/>
            <person name="Kono T."/>
            <person name="Mallez S."/>
            <person name="Becker A."/>
            <person name="Gohl D.M."/>
            <person name="Silverstein K.A.T."/>
            <person name="Koren S."/>
            <person name="Bechman K.B."/>
            <person name="Herman A."/>
            <person name="Abrahante J.E."/>
            <person name="Garbe J."/>
        </authorList>
    </citation>
    <scope>NUCLEOTIDE SEQUENCE</scope>
    <source>
        <strain evidence="1">Duluth1</strain>
        <tissue evidence="1">Whole animal</tissue>
    </source>
</reference>
<evidence type="ECO:0000313" key="1">
    <source>
        <dbReference type="EMBL" id="KAH3792945.1"/>
    </source>
</evidence>